<dbReference type="EMBL" id="CP097509">
    <property type="protein sequence ID" value="URE21582.1"/>
    <property type="molecule type" value="Genomic_DNA"/>
</dbReference>
<dbReference type="GO" id="GO:0016192">
    <property type="term" value="P:vesicle-mediated transport"/>
    <property type="evidence" value="ECO:0007669"/>
    <property type="project" value="InterPro"/>
</dbReference>
<reference evidence="9" key="1">
    <citation type="submission" date="2022-05" db="EMBL/GenBank/DDBJ databases">
        <title>The Musa troglodytarum L. genome provides insights into the mechanism of non-climacteric behaviour and enrichment of carotenoids.</title>
        <authorList>
            <person name="Wang J."/>
        </authorList>
    </citation>
    <scope>NUCLEOTIDE SEQUENCE</scope>
    <source>
        <tissue evidence="9">Leaf</tissue>
    </source>
</reference>
<dbReference type="GO" id="GO:0015031">
    <property type="term" value="P:protein transport"/>
    <property type="evidence" value="ECO:0007669"/>
    <property type="project" value="UniProtKB-KW"/>
</dbReference>
<keyword evidence="2 8" id="KW-0813">Transport</keyword>
<dbReference type="Pfam" id="PF04178">
    <property type="entry name" value="Got1"/>
    <property type="match status" value="1"/>
</dbReference>
<keyword evidence="5 8" id="KW-1133">Transmembrane helix</keyword>
<dbReference type="GO" id="GO:0016020">
    <property type="term" value="C:membrane"/>
    <property type="evidence" value="ECO:0007669"/>
    <property type="project" value="UniProtKB-SubCell"/>
</dbReference>
<evidence type="ECO:0000256" key="3">
    <source>
        <dbReference type="ARBA" id="ARBA00022692"/>
    </source>
</evidence>
<dbReference type="OrthoDB" id="73614at2759"/>
<evidence type="ECO:0000256" key="4">
    <source>
        <dbReference type="ARBA" id="ARBA00022927"/>
    </source>
</evidence>
<evidence type="ECO:0000256" key="1">
    <source>
        <dbReference type="ARBA" id="ARBA00004141"/>
    </source>
</evidence>
<feature type="transmembrane region" description="Helical" evidence="8">
    <location>
        <begin position="32"/>
        <end position="52"/>
    </location>
</feature>
<dbReference type="GO" id="GO:0012505">
    <property type="term" value="C:endomembrane system"/>
    <property type="evidence" value="ECO:0007669"/>
    <property type="project" value="UniProtKB-ARBA"/>
</dbReference>
<keyword evidence="3 8" id="KW-0812">Transmembrane</keyword>
<comment type="function">
    <text evidence="8">May be involved in fusion of retrograde transport vesicles derived from an endocytic compartment with the Golgi complex.</text>
</comment>
<name>A0A9E7H0V4_9LILI</name>
<evidence type="ECO:0000256" key="2">
    <source>
        <dbReference type="ARBA" id="ARBA00022448"/>
    </source>
</evidence>
<dbReference type="AlphaFoldDB" id="A0A9E7H0V4"/>
<comment type="similarity">
    <text evidence="7 8">Belongs to the SFT2 family.</text>
</comment>
<dbReference type="PANTHER" id="PTHR23137">
    <property type="entry name" value="VESICLE TRANSPORT PROTEIN-RELATED"/>
    <property type="match status" value="1"/>
</dbReference>
<comment type="subcellular location">
    <subcellularLocation>
        <location evidence="1 8">Membrane</location>
        <topology evidence="1 8">Multi-pass membrane protein</topology>
    </subcellularLocation>
</comment>
<dbReference type="Proteomes" id="UP001055439">
    <property type="component" value="Chromosome 7"/>
</dbReference>
<dbReference type="GO" id="GO:0005737">
    <property type="term" value="C:cytoplasm"/>
    <property type="evidence" value="ECO:0007669"/>
    <property type="project" value="UniProtKB-ARBA"/>
</dbReference>
<evidence type="ECO:0000256" key="5">
    <source>
        <dbReference type="ARBA" id="ARBA00022989"/>
    </source>
</evidence>
<evidence type="ECO:0000256" key="8">
    <source>
        <dbReference type="RuleBase" id="RU363111"/>
    </source>
</evidence>
<protein>
    <recommendedName>
        <fullName evidence="8">Vesicle transport protein</fullName>
    </recommendedName>
</protein>
<evidence type="ECO:0000256" key="7">
    <source>
        <dbReference type="ARBA" id="ARBA00025800"/>
    </source>
</evidence>
<keyword evidence="4 8" id="KW-0653">Protein transport</keyword>
<organism evidence="9 10">
    <name type="scientific">Musa troglodytarum</name>
    <name type="common">fe'i banana</name>
    <dbReference type="NCBI Taxonomy" id="320322"/>
    <lineage>
        <taxon>Eukaryota</taxon>
        <taxon>Viridiplantae</taxon>
        <taxon>Streptophyta</taxon>
        <taxon>Embryophyta</taxon>
        <taxon>Tracheophyta</taxon>
        <taxon>Spermatophyta</taxon>
        <taxon>Magnoliopsida</taxon>
        <taxon>Liliopsida</taxon>
        <taxon>Zingiberales</taxon>
        <taxon>Musaceae</taxon>
        <taxon>Musa</taxon>
    </lineage>
</organism>
<dbReference type="InterPro" id="IPR007305">
    <property type="entry name" value="Vesicle_transpt_Got1/SFT2"/>
</dbReference>
<proteinExistence type="inferred from homology"/>
<dbReference type="PANTHER" id="PTHR23137:SF29">
    <property type="entry name" value="VESICLE TRANSPORT PROTEIN"/>
    <property type="match status" value="1"/>
</dbReference>
<keyword evidence="10" id="KW-1185">Reference proteome</keyword>
<sequence>MFTFGNILAVGSTAFLIGPVQQARMMLDPVRIYATAIYVGSAIVALVCALWIHSKMLTLIAIIIEICALVW</sequence>
<dbReference type="InterPro" id="IPR011691">
    <property type="entry name" value="Vesicle_transpt_SFT2"/>
</dbReference>
<gene>
    <name evidence="9" type="ORF">MUK42_11599</name>
</gene>
<accession>A0A9E7H0V4</accession>
<keyword evidence="6 8" id="KW-0472">Membrane</keyword>
<evidence type="ECO:0000256" key="6">
    <source>
        <dbReference type="ARBA" id="ARBA00023136"/>
    </source>
</evidence>
<evidence type="ECO:0000313" key="10">
    <source>
        <dbReference type="Proteomes" id="UP001055439"/>
    </source>
</evidence>
<comment type="caution">
    <text evidence="8">Lacks conserved residue(s) required for the propagation of feature annotation.</text>
</comment>
<evidence type="ECO:0000313" key="9">
    <source>
        <dbReference type="EMBL" id="URE21582.1"/>
    </source>
</evidence>